<protein>
    <submittedName>
        <fullName evidence="1">Uncharacterized protein</fullName>
    </submittedName>
</protein>
<evidence type="ECO:0000313" key="2">
    <source>
        <dbReference type="Proteomes" id="UP000092460"/>
    </source>
</evidence>
<accession>A0A1B0BA18</accession>
<dbReference type="Proteomes" id="UP000092460">
    <property type="component" value="Unassembled WGS sequence"/>
</dbReference>
<reference evidence="1" key="2">
    <citation type="submission" date="2020-05" db="UniProtKB">
        <authorList>
            <consortium name="EnsemblMetazoa"/>
        </authorList>
    </citation>
    <scope>IDENTIFICATION</scope>
    <source>
        <strain evidence="1">IAEA</strain>
    </source>
</reference>
<dbReference type="EnsemblMetazoa" id="GPPI023567-RA">
    <property type="protein sequence ID" value="GPPI023567-PA"/>
    <property type="gene ID" value="GPPI023567"/>
</dbReference>
<name>A0A1B0BA18_9MUSC</name>
<keyword evidence="2" id="KW-1185">Reference proteome</keyword>
<evidence type="ECO:0000313" key="1">
    <source>
        <dbReference type="EnsemblMetazoa" id="GPPI023567-PA"/>
    </source>
</evidence>
<reference evidence="2" key="1">
    <citation type="submission" date="2015-01" db="EMBL/GenBank/DDBJ databases">
        <authorList>
            <person name="Aksoy S."/>
            <person name="Warren W."/>
            <person name="Wilson R.K."/>
        </authorList>
    </citation>
    <scope>NUCLEOTIDE SEQUENCE [LARGE SCALE GENOMIC DNA]</scope>
    <source>
        <strain evidence="2">IAEA</strain>
    </source>
</reference>
<sequence length="152" mass="17080">MRKFSADFSCPHLIASIVTNISLTPKENPSRCRKAVNNLAKATRALSSICPRCPGHACMRRHVTQGRICLPCAPIFASCKPPGNEWPKMSKLKPLTILTTLRRSISSLVKTENSNSRPHLFANGCENRRDIFPPQCENEIYYEEHVDWTASV</sequence>
<dbReference type="AlphaFoldDB" id="A0A1B0BA18"/>
<proteinExistence type="predicted"/>
<dbReference type="EMBL" id="JXJN01010699">
    <property type="status" value="NOT_ANNOTATED_CDS"/>
    <property type="molecule type" value="Genomic_DNA"/>
</dbReference>
<organism evidence="1 2">
    <name type="scientific">Glossina palpalis gambiensis</name>
    <dbReference type="NCBI Taxonomy" id="67801"/>
    <lineage>
        <taxon>Eukaryota</taxon>
        <taxon>Metazoa</taxon>
        <taxon>Ecdysozoa</taxon>
        <taxon>Arthropoda</taxon>
        <taxon>Hexapoda</taxon>
        <taxon>Insecta</taxon>
        <taxon>Pterygota</taxon>
        <taxon>Neoptera</taxon>
        <taxon>Endopterygota</taxon>
        <taxon>Diptera</taxon>
        <taxon>Brachycera</taxon>
        <taxon>Muscomorpha</taxon>
        <taxon>Hippoboscoidea</taxon>
        <taxon>Glossinidae</taxon>
        <taxon>Glossina</taxon>
    </lineage>
</organism>
<dbReference type="VEuPathDB" id="VectorBase:GPPI023567"/>